<reference evidence="3" key="1">
    <citation type="submission" date="2016-10" db="EMBL/GenBank/DDBJ databases">
        <authorList>
            <person name="Varghese N."/>
            <person name="Submissions S."/>
        </authorList>
    </citation>
    <scope>NUCLEOTIDE SEQUENCE [LARGE SCALE GENOMIC DNA]</scope>
    <source>
        <strain evidence="3">DSM 16089</strain>
    </source>
</reference>
<name>A0A1H4LGZ1_9MICO</name>
<dbReference type="Gene3D" id="3.40.50.1820">
    <property type="entry name" value="alpha/beta hydrolase"/>
    <property type="match status" value="1"/>
</dbReference>
<feature type="domain" description="AB hydrolase-1" evidence="1">
    <location>
        <begin position="3"/>
        <end position="222"/>
    </location>
</feature>
<dbReference type="AlphaFoldDB" id="A0A1H4LGZ1"/>
<dbReference type="OrthoDB" id="9773549at2"/>
<evidence type="ECO:0000313" key="3">
    <source>
        <dbReference type="Proteomes" id="UP000183750"/>
    </source>
</evidence>
<dbReference type="GO" id="GO:0003824">
    <property type="term" value="F:catalytic activity"/>
    <property type="evidence" value="ECO:0007669"/>
    <property type="project" value="UniProtKB-ARBA"/>
</dbReference>
<dbReference type="InterPro" id="IPR052897">
    <property type="entry name" value="Sec-Metab_Biosynth_Hydrolase"/>
</dbReference>
<dbReference type="InterPro" id="IPR000073">
    <property type="entry name" value="AB_hydrolase_1"/>
</dbReference>
<evidence type="ECO:0000259" key="1">
    <source>
        <dbReference type="Pfam" id="PF12697"/>
    </source>
</evidence>
<dbReference type="Pfam" id="PF12697">
    <property type="entry name" value="Abhydrolase_6"/>
    <property type="match status" value="1"/>
</dbReference>
<sequence length="232" mass="24572">MDIILIPGLWLDASSWTEVAAHLERAGHTVHPLTMPGVGASAADSSEIGMSDWVDAAAAAVDRVGAPVVVVGHSGGGNVAWGVTDARPAAVARTVFVDTVPPPSGFGISEFEVIDGVVPFPGWDHFPAEDVDDLDEATRTRTAGLTRSVPARVPTDPIELRSDARFGVPVTLLMGGMDQETLESELDQWGPYAEEFRAIDDVEVVRIGSGHWPQFSVPDRLATLIDAAVTRS</sequence>
<protein>
    <submittedName>
        <fullName evidence="2">Pimeloyl-ACP methyl ester carboxylesterase</fullName>
    </submittedName>
</protein>
<gene>
    <name evidence="2" type="ORF">SAMN04489807_1786</name>
</gene>
<dbReference type="Proteomes" id="UP000183750">
    <property type="component" value="Unassembled WGS sequence"/>
</dbReference>
<dbReference type="InterPro" id="IPR029058">
    <property type="entry name" value="AB_hydrolase_fold"/>
</dbReference>
<keyword evidence="3" id="KW-1185">Reference proteome</keyword>
<dbReference type="EMBL" id="FNSQ01000005">
    <property type="protein sequence ID" value="SEB69876.1"/>
    <property type="molecule type" value="Genomic_DNA"/>
</dbReference>
<organism evidence="2 3">
    <name type="scientific">Microbacterium hydrocarbonoxydans</name>
    <dbReference type="NCBI Taxonomy" id="273678"/>
    <lineage>
        <taxon>Bacteria</taxon>
        <taxon>Bacillati</taxon>
        <taxon>Actinomycetota</taxon>
        <taxon>Actinomycetes</taxon>
        <taxon>Micrococcales</taxon>
        <taxon>Microbacteriaceae</taxon>
        <taxon>Microbacterium</taxon>
    </lineage>
</organism>
<evidence type="ECO:0000313" key="2">
    <source>
        <dbReference type="EMBL" id="SEB69876.1"/>
    </source>
</evidence>
<dbReference type="RefSeq" id="WP_060926091.1">
    <property type="nucleotide sequence ID" value="NZ_FNSQ01000005.1"/>
</dbReference>
<accession>A0A1H4LGZ1</accession>
<dbReference type="PANTHER" id="PTHR37017:SF11">
    <property type="entry name" value="ESTERASE_LIPASE_THIOESTERASE DOMAIN-CONTAINING PROTEIN"/>
    <property type="match status" value="1"/>
</dbReference>
<proteinExistence type="predicted"/>
<dbReference type="SUPFAM" id="SSF53474">
    <property type="entry name" value="alpha/beta-Hydrolases"/>
    <property type="match status" value="1"/>
</dbReference>
<dbReference type="PANTHER" id="PTHR37017">
    <property type="entry name" value="AB HYDROLASE-1 DOMAIN-CONTAINING PROTEIN-RELATED"/>
    <property type="match status" value="1"/>
</dbReference>